<dbReference type="AlphaFoldDB" id="A0A1J5N880"/>
<gene>
    <name evidence="1" type="ORF">BerOc1_02969</name>
</gene>
<accession>A0A1J5N880</accession>
<dbReference type="OrthoDB" id="5454513at2"/>
<organism evidence="1 2">
    <name type="scientific">Pseudodesulfovibrio hydrargyri</name>
    <dbReference type="NCBI Taxonomy" id="2125990"/>
    <lineage>
        <taxon>Bacteria</taxon>
        <taxon>Pseudomonadati</taxon>
        <taxon>Thermodesulfobacteriota</taxon>
        <taxon>Desulfovibrionia</taxon>
        <taxon>Desulfovibrionales</taxon>
        <taxon>Desulfovibrionaceae</taxon>
    </lineage>
</organism>
<proteinExistence type="predicted"/>
<evidence type="ECO:0000313" key="1">
    <source>
        <dbReference type="EMBL" id="OIQ51024.1"/>
    </source>
</evidence>
<name>A0A1J5N880_9BACT</name>
<evidence type="ECO:0008006" key="3">
    <source>
        <dbReference type="Google" id="ProtNLM"/>
    </source>
</evidence>
<dbReference type="EMBL" id="LKAQ01000004">
    <property type="protein sequence ID" value="OIQ51024.1"/>
    <property type="molecule type" value="Genomic_DNA"/>
</dbReference>
<reference evidence="1 2" key="1">
    <citation type="submission" date="2015-09" db="EMBL/GenBank/DDBJ databases">
        <title>Genome of Desulfovibrio dechloracetivorans BerOc1, a mercury methylating strain isolated from highly hydrocarbons and metals contaminated coastal sediments.</title>
        <authorList>
            <person name="Goni Urriza M."/>
            <person name="Gassie C."/>
            <person name="Bouchez O."/>
            <person name="Klopp C."/>
            <person name="Ranchou-Peyruse A."/>
            <person name="Remy G."/>
        </authorList>
    </citation>
    <scope>NUCLEOTIDE SEQUENCE [LARGE SCALE GENOMIC DNA]</scope>
    <source>
        <strain evidence="1 2">BerOc1</strain>
    </source>
</reference>
<comment type="caution">
    <text evidence="1">The sequence shown here is derived from an EMBL/GenBank/DDBJ whole genome shotgun (WGS) entry which is preliminary data.</text>
</comment>
<keyword evidence="2" id="KW-1185">Reference proteome</keyword>
<evidence type="ECO:0000313" key="2">
    <source>
        <dbReference type="Proteomes" id="UP000181901"/>
    </source>
</evidence>
<protein>
    <recommendedName>
        <fullName evidence="3">Helix-turn-helix domain protein</fullName>
    </recommendedName>
</protein>
<dbReference type="Proteomes" id="UP000181901">
    <property type="component" value="Unassembled WGS sequence"/>
</dbReference>
<sequence>MTTRHLKEFADLYGKGFRPYQGEILPGVYEELRCRDPKKAYWICKWPILYCFGCGERCTPKSSQGFQVMLPEPAGGKRRPAFALTPTEMLRAKSFLRADEAAYCLSVSPRKVYAMAAEGKLVAHVDKPFRVTVESVREEMNRIDI</sequence>
<dbReference type="RefSeq" id="WP_071546413.1">
    <property type="nucleotide sequence ID" value="NZ_LKAQ01000004.1"/>
</dbReference>